<keyword evidence="1" id="KW-0472">Membrane</keyword>
<gene>
    <name evidence="2" type="ORF">DWW08_05675</name>
</gene>
<dbReference type="AlphaFoldDB" id="A0A412YKE7"/>
<evidence type="ECO:0008006" key="4">
    <source>
        <dbReference type="Google" id="ProtNLM"/>
    </source>
</evidence>
<name>A0A412YKE7_BACFG</name>
<evidence type="ECO:0000313" key="2">
    <source>
        <dbReference type="EMBL" id="RGV57854.1"/>
    </source>
</evidence>
<protein>
    <recommendedName>
        <fullName evidence="4">Transmembrane protein</fullName>
    </recommendedName>
</protein>
<proteinExistence type="predicted"/>
<reference evidence="2 3" key="1">
    <citation type="submission" date="2018-08" db="EMBL/GenBank/DDBJ databases">
        <title>A genome reference for cultivated species of the human gut microbiota.</title>
        <authorList>
            <person name="Zou Y."/>
            <person name="Xue W."/>
            <person name="Luo G."/>
        </authorList>
    </citation>
    <scope>NUCLEOTIDE SEQUENCE [LARGE SCALE GENOMIC DNA]</scope>
    <source>
        <strain evidence="2 3">AF14-26</strain>
    </source>
</reference>
<feature type="transmembrane region" description="Helical" evidence="1">
    <location>
        <begin position="50"/>
        <end position="70"/>
    </location>
</feature>
<evidence type="ECO:0000256" key="1">
    <source>
        <dbReference type="SAM" id="Phobius"/>
    </source>
</evidence>
<evidence type="ECO:0000313" key="3">
    <source>
        <dbReference type="Proteomes" id="UP000286270"/>
    </source>
</evidence>
<comment type="caution">
    <text evidence="2">The sequence shown here is derived from an EMBL/GenBank/DDBJ whole genome shotgun (WGS) entry which is preliminary data.</text>
</comment>
<accession>A0A412YKE7</accession>
<keyword evidence="1" id="KW-1133">Transmembrane helix</keyword>
<dbReference type="RefSeq" id="WP_122141989.1">
    <property type="nucleotide sequence ID" value="NZ_JAFKPL010000001.1"/>
</dbReference>
<keyword evidence="1" id="KW-0812">Transmembrane</keyword>
<dbReference type="EMBL" id="QRZH01000003">
    <property type="protein sequence ID" value="RGV57854.1"/>
    <property type="molecule type" value="Genomic_DNA"/>
</dbReference>
<dbReference type="Proteomes" id="UP000286270">
    <property type="component" value="Unassembled WGS sequence"/>
</dbReference>
<sequence>MNKTNNYFERNQIVRNAQNYRYNFIDYLYYQGRRYEKRYTTSCSDWSMVLWYWVSIVCFPAIFLFFPRFIDMSNVLMEY</sequence>
<organism evidence="2 3">
    <name type="scientific">Bacteroides fragilis</name>
    <dbReference type="NCBI Taxonomy" id="817"/>
    <lineage>
        <taxon>Bacteria</taxon>
        <taxon>Pseudomonadati</taxon>
        <taxon>Bacteroidota</taxon>
        <taxon>Bacteroidia</taxon>
        <taxon>Bacteroidales</taxon>
        <taxon>Bacteroidaceae</taxon>
        <taxon>Bacteroides</taxon>
    </lineage>
</organism>